<dbReference type="GO" id="GO:0006412">
    <property type="term" value="P:translation"/>
    <property type="evidence" value="ECO:0007669"/>
    <property type="project" value="UniProtKB-UniRule"/>
</dbReference>
<evidence type="ECO:0000256" key="7">
    <source>
        <dbReference type="SAM" id="MobiDB-lite"/>
    </source>
</evidence>
<dbReference type="OrthoDB" id="9803201at2"/>
<organism evidence="8 9">
    <name type="scientific">Hydrogenispora ethanolica</name>
    <dbReference type="NCBI Taxonomy" id="1082276"/>
    <lineage>
        <taxon>Bacteria</taxon>
        <taxon>Bacillati</taxon>
        <taxon>Bacillota</taxon>
        <taxon>Hydrogenispora</taxon>
    </lineage>
</organism>
<dbReference type="AlphaFoldDB" id="A0A4R1RJW5"/>
<gene>
    <name evidence="6" type="primary">rplD</name>
    <name evidence="8" type="ORF">EDC14_10154</name>
</gene>
<dbReference type="GO" id="GO:0005840">
    <property type="term" value="C:ribosome"/>
    <property type="evidence" value="ECO:0007669"/>
    <property type="project" value="UniProtKB-KW"/>
</dbReference>
<dbReference type="HAMAP" id="MF_01328_B">
    <property type="entry name" value="Ribosomal_uL4_B"/>
    <property type="match status" value="1"/>
</dbReference>
<keyword evidence="4 6" id="KW-0687">Ribonucleoprotein</keyword>
<evidence type="ECO:0000256" key="3">
    <source>
        <dbReference type="ARBA" id="ARBA00022980"/>
    </source>
</evidence>
<dbReference type="InterPro" id="IPR002136">
    <property type="entry name" value="Ribosomal_uL4"/>
</dbReference>
<dbReference type="PANTHER" id="PTHR10746">
    <property type="entry name" value="50S RIBOSOMAL PROTEIN L4"/>
    <property type="match status" value="1"/>
</dbReference>
<evidence type="ECO:0000256" key="1">
    <source>
        <dbReference type="ARBA" id="ARBA00010528"/>
    </source>
</evidence>
<comment type="subunit">
    <text evidence="2 6">Part of the 50S ribosomal subunit.</text>
</comment>
<evidence type="ECO:0000256" key="5">
    <source>
        <dbReference type="ARBA" id="ARBA00035244"/>
    </source>
</evidence>
<protein>
    <recommendedName>
        <fullName evidence="5 6">Large ribosomal subunit protein uL4</fullName>
    </recommendedName>
</protein>
<dbReference type="GO" id="GO:1990904">
    <property type="term" value="C:ribonucleoprotein complex"/>
    <property type="evidence" value="ECO:0007669"/>
    <property type="project" value="UniProtKB-KW"/>
</dbReference>
<comment type="caution">
    <text evidence="8">The sequence shown here is derived from an EMBL/GenBank/DDBJ whole genome shotgun (WGS) entry which is preliminary data.</text>
</comment>
<accession>A0A4R1RJW5</accession>
<dbReference type="PANTHER" id="PTHR10746:SF6">
    <property type="entry name" value="LARGE RIBOSOMAL SUBUNIT PROTEIN UL4M"/>
    <property type="match status" value="1"/>
</dbReference>
<dbReference type="Gene3D" id="3.40.1370.10">
    <property type="match status" value="1"/>
</dbReference>
<keyword evidence="6" id="KW-0694">RNA-binding</keyword>
<keyword evidence="6" id="KW-0699">rRNA-binding</keyword>
<keyword evidence="9" id="KW-1185">Reference proteome</keyword>
<comment type="similarity">
    <text evidence="1 6">Belongs to the universal ribosomal protein uL4 family.</text>
</comment>
<sequence length="206" mass="22005">MPTVPIYNIQGAQVGEIALNDIVFGSKVNKALLHEAVVMQLASRRLGTSAAKNRSAVRGGGRKPWRQKGTGQARAGSRRSPLWTGGGIIFGPTPRDYGYSLPKKARRQALRSALSAKVEAGELIVVDELNITEPKTKTMVGVLGSLKANKALVVTSEYQEALEKSARNIPGVEALVSTGLNVYDILAHDHLVITKEAIGKVEEALA</sequence>
<dbReference type="RefSeq" id="WP_132014702.1">
    <property type="nucleotide sequence ID" value="NZ_SLUN01000015.1"/>
</dbReference>
<dbReference type="Proteomes" id="UP000295008">
    <property type="component" value="Unassembled WGS sequence"/>
</dbReference>
<evidence type="ECO:0000313" key="9">
    <source>
        <dbReference type="Proteomes" id="UP000295008"/>
    </source>
</evidence>
<evidence type="ECO:0000256" key="6">
    <source>
        <dbReference type="HAMAP-Rule" id="MF_01328"/>
    </source>
</evidence>
<dbReference type="GO" id="GO:0019843">
    <property type="term" value="F:rRNA binding"/>
    <property type="evidence" value="ECO:0007669"/>
    <property type="project" value="UniProtKB-UniRule"/>
</dbReference>
<keyword evidence="3 6" id="KW-0689">Ribosomal protein</keyword>
<dbReference type="SUPFAM" id="SSF52166">
    <property type="entry name" value="Ribosomal protein L4"/>
    <property type="match status" value="1"/>
</dbReference>
<reference evidence="8 9" key="1">
    <citation type="submission" date="2019-03" db="EMBL/GenBank/DDBJ databases">
        <title>Genomic Encyclopedia of Type Strains, Phase IV (KMG-IV): sequencing the most valuable type-strain genomes for metagenomic binning, comparative biology and taxonomic classification.</title>
        <authorList>
            <person name="Goeker M."/>
        </authorList>
    </citation>
    <scope>NUCLEOTIDE SEQUENCE [LARGE SCALE GENOMIC DNA]</scope>
    <source>
        <strain evidence="8 9">LX-B</strain>
    </source>
</reference>
<dbReference type="GO" id="GO:0003735">
    <property type="term" value="F:structural constituent of ribosome"/>
    <property type="evidence" value="ECO:0007669"/>
    <property type="project" value="InterPro"/>
</dbReference>
<evidence type="ECO:0000256" key="2">
    <source>
        <dbReference type="ARBA" id="ARBA00011838"/>
    </source>
</evidence>
<dbReference type="EMBL" id="SLUN01000015">
    <property type="protein sequence ID" value="TCL66461.1"/>
    <property type="molecule type" value="Genomic_DNA"/>
</dbReference>
<dbReference type="InterPro" id="IPR013005">
    <property type="entry name" value="Ribosomal_uL4-like"/>
</dbReference>
<name>A0A4R1RJW5_HYDET</name>
<evidence type="ECO:0000313" key="8">
    <source>
        <dbReference type="EMBL" id="TCL66461.1"/>
    </source>
</evidence>
<dbReference type="InterPro" id="IPR023574">
    <property type="entry name" value="Ribosomal_uL4_dom_sf"/>
</dbReference>
<proteinExistence type="inferred from homology"/>
<feature type="region of interest" description="Disordered" evidence="7">
    <location>
        <begin position="49"/>
        <end position="79"/>
    </location>
</feature>
<comment type="function">
    <text evidence="6">Forms part of the polypeptide exit tunnel.</text>
</comment>
<evidence type="ECO:0000256" key="4">
    <source>
        <dbReference type="ARBA" id="ARBA00023274"/>
    </source>
</evidence>
<comment type="function">
    <text evidence="6">One of the primary rRNA binding proteins, this protein initially binds near the 5'-end of the 23S rRNA. It is important during the early stages of 50S assembly. It makes multiple contacts with different domains of the 23S rRNA in the assembled 50S subunit and ribosome.</text>
</comment>
<dbReference type="NCBIfam" id="TIGR03953">
    <property type="entry name" value="rplD_bact"/>
    <property type="match status" value="1"/>
</dbReference>
<dbReference type="Pfam" id="PF00573">
    <property type="entry name" value="Ribosomal_L4"/>
    <property type="match status" value="1"/>
</dbReference>